<evidence type="ECO:0000256" key="1">
    <source>
        <dbReference type="SAM" id="SignalP"/>
    </source>
</evidence>
<evidence type="ECO:0000313" key="2">
    <source>
        <dbReference type="EMBL" id="MBW78733.1"/>
    </source>
</evidence>
<organism evidence="2">
    <name type="scientific">Anopheles darlingi</name>
    <name type="common">Mosquito</name>
    <dbReference type="NCBI Taxonomy" id="43151"/>
    <lineage>
        <taxon>Eukaryota</taxon>
        <taxon>Metazoa</taxon>
        <taxon>Ecdysozoa</taxon>
        <taxon>Arthropoda</taxon>
        <taxon>Hexapoda</taxon>
        <taxon>Insecta</taxon>
        <taxon>Pterygota</taxon>
        <taxon>Neoptera</taxon>
        <taxon>Endopterygota</taxon>
        <taxon>Diptera</taxon>
        <taxon>Nematocera</taxon>
        <taxon>Culicoidea</taxon>
        <taxon>Culicidae</taxon>
        <taxon>Anophelinae</taxon>
        <taxon>Anopheles</taxon>
    </lineage>
</organism>
<keyword evidence="1" id="KW-0732">Signal</keyword>
<feature type="signal peptide" evidence="1">
    <location>
        <begin position="1"/>
        <end position="16"/>
    </location>
</feature>
<sequence>MCWQALFGIFFPGSRCLLVSHLLPFLPFPLLRSLPIDLATRIALIMLMERRIARRGTGRDYKYIQYMLACFANTICIHFAQ</sequence>
<accession>A0A2M4DMF3</accession>
<name>A0A2M4DMF3_ANODA</name>
<reference evidence="2" key="1">
    <citation type="submission" date="2018-01" db="EMBL/GenBank/DDBJ databases">
        <title>An insight into the sialome of Amazonian anophelines.</title>
        <authorList>
            <person name="Ribeiro J.M."/>
            <person name="Scarpassa V."/>
            <person name="Calvo E."/>
        </authorList>
    </citation>
    <scope>NUCLEOTIDE SEQUENCE</scope>
</reference>
<proteinExistence type="predicted"/>
<protein>
    <submittedName>
        <fullName evidence="2">Putative secreted protein</fullName>
    </submittedName>
</protein>
<dbReference type="AlphaFoldDB" id="A0A2M4DMF3"/>
<dbReference type="EMBL" id="GGFL01014555">
    <property type="protein sequence ID" value="MBW78733.1"/>
    <property type="molecule type" value="Transcribed_RNA"/>
</dbReference>
<feature type="chain" id="PRO_5014954259" evidence="1">
    <location>
        <begin position="17"/>
        <end position="81"/>
    </location>
</feature>